<dbReference type="AlphaFoldDB" id="A0AAV2NZU7"/>
<evidence type="ECO:0000313" key="2">
    <source>
        <dbReference type="Proteomes" id="UP001497644"/>
    </source>
</evidence>
<accession>A0AAV2NZU7</accession>
<dbReference type="EMBL" id="OZ034829">
    <property type="protein sequence ID" value="CAL1686139.1"/>
    <property type="molecule type" value="Genomic_DNA"/>
</dbReference>
<evidence type="ECO:0000313" key="1">
    <source>
        <dbReference type="EMBL" id="CAL1686139.1"/>
    </source>
</evidence>
<reference evidence="1" key="1">
    <citation type="submission" date="2024-04" db="EMBL/GenBank/DDBJ databases">
        <authorList>
            <consortium name="Molecular Ecology Group"/>
        </authorList>
    </citation>
    <scope>NUCLEOTIDE SEQUENCE</scope>
</reference>
<name>A0AAV2NZU7_9HYME</name>
<dbReference type="Proteomes" id="UP001497644">
    <property type="component" value="Chromosome 6"/>
</dbReference>
<sequence>MVAERASSSSWERILGASLASALSDSGHKVGTQAALITRWDCKLAVQLDVPTSSRTAMDARLETSYIDVLVSN</sequence>
<proteinExistence type="predicted"/>
<gene>
    <name evidence="1" type="ORF">LPLAT_LOCUS11501</name>
</gene>
<organism evidence="1 2">
    <name type="scientific">Lasius platythorax</name>
    <dbReference type="NCBI Taxonomy" id="488582"/>
    <lineage>
        <taxon>Eukaryota</taxon>
        <taxon>Metazoa</taxon>
        <taxon>Ecdysozoa</taxon>
        <taxon>Arthropoda</taxon>
        <taxon>Hexapoda</taxon>
        <taxon>Insecta</taxon>
        <taxon>Pterygota</taxon>
        <taxon>Neoptera</taxon>
        <taxon>Endopterygota</taxon>
        <taxon>Hymenoptera</taxon>
        <taxon>Apocrita</taxon>
        <taxon>Aculeata</taxon>
        <taxon>Formicoidea</taxon>
        <taxon>Formicidae</taxon>
        <taxon>Formicinae</taxon>
        <taxon>Lasius</taxon>
        <taxon>Lasius</taxon>
    </lineage>
</organism>
<keyword evidence="2" id="KW-1185">Reference proteome</keyword>
<protein>
    <submittedName>
        <fullName evidence="1">Uncharacterized protein</fullName>
    </submittedName>
</protein>